<accession>A0ABP1RV53</accession>
<feature type="transmembrane region" description="Helical" evidence="1">
    <location>
        <begin position="53"/>
        <end position="71"/>
    </location>
</feature>
<reference evidence="2 3" key="1">
    <citation type="submission" date="2024-08" db="EMBL/GenBank/DDBJ databases">
        <authorList>
            <person name="Cucini C."/>
            <person name="Frati F."/>
        </authorList>
    </citation>
    <scope>NUCLEOTIDE SEQUENCE [LARGE SCALE GENOMIC DNA]</scope>
</reference>
<keyword evidence="3" id="KW-1185">Reference proteome</keyword>
<keyword evidence="1" id="KW-0812">Transmembrane</keyword>
<feature type="transmembrane region" description="Helical" evidence="1">
    <location>
        <begin position="270"/>
        <end position="289"/>
    </location>
</feature>
<organism evidence="2 3">
    <name type="scientific">Orchesella dallaii</name>
    <dbReference type="NCBI Taxonomy" id="48710"/>
    <lineage>
        <taxon>Eukaryota</taxon>
        <taxon>Metazoa</taxon>
        <taxon>Ecdysozoa</taxon>
        <taxon>Arthropoda</taxon>
        <taxon>Hexapoda</taxon>
        <taxon>Collembola</taxon>
        <taxon>Entomobryomorpha</taxon>
        <taxon>Entomobryoidea</taxon>
        <taxon>Orchesellidae</taxon>
        <taxon>Orchesellinae</taxon>
        <taxon>Orchesella</taxon>
    </lineage>
</organism>
<dbReference type="Proteomes" id="UP001642540">
    <property type="component" value="Unassembled WGS sequence"/>
</dbReference>
<feature type="transmembrane region" description="Helical" evidence="1">
    <location>
        <begin position="83"/>
        <end position="100"/>
    </location>
</feature>
<comment type="caution">
    <text evidence="2">The sequence shown here is derived from an EMBL/GenBank/DDBJ whole genome shotgun (WGS) entry which is preliminary data.</text>
</comment>
<dbReference type="EMBL" id="CAXLJM020000111">
    <property type="protein sequence ID" value="CAL8136344.1"/>
    <property type="molecule type" value="Genomic_DNA"/>
</dbReference>
<feature type="transmembrane region" description="Helical" evidence="1">
    <location>
        <begin position="136"/>
        <end position="157"/>
    </location>
</feature>
<keyword evidence="1" id="KW-0472">Membrane</keyword>
<sequence length="399" mass="45482">MFLTKNFLKGFVIHLKLQHLEGTYPLILENNISSVPNVAPCSSRKMKWQQLKLMISLVFAVLLWSQVANVGETERLVTTLESTMNISAISVFIIMKAIYLKRNGLVVELVNSLLQYEKERPPELNVRRLLWAEKFIILYFQFCGHTACPLIIGAYSIQRWLNPCTSATFLWNILPECSDNAPGEKWGLNSLTNLALIIIFSAWLLADLMGGFTFQVVEVVFLQSACLVSYMKDFRNMLQDSRLRFAEKLFHYKELQILANLYNTIQKDGVIGTLFGLIVTLITICLYTLIYVGSDMSIPHLLFFTGAFMNALATNFICFGKFASLHTHSESVLEFVKRKPYAHLYFMKGKNGKKLTQRIVASLYPLKVYIGEVNFVEKLTPVILLEFCVGQVVSLLLIR</sequence>
<name>A0ABP1RV53_9HEXA</name>
<keyword evidence="1" id="KW-1133">Transmembrane helix</keyword>
<evidence type="ECO:0008006" key="4">
    <source>
        <dbReference type="Google" id="ProtNLM"/>
    </source>
</evidence>
<protein>
    <recommendedName>
        <fullName evidence="4">Odorant receptor</fullName>
    </recommendedName>
</protein>
<gene>
    <name evidence="2" type="ORF">ODALV1_LOCUS26397</name>
</gene>
<feature type="transmembrane region" description="Helical" evidence="1">
    <location>
        <begin position="301"/>
        <end position="323"/>
    </location>
</feature>
<evidence type="ECO:0000313" key="2">
    <source>
        <dbReference type="EMBL" id="CAL8136344.1"/>
    </source>
</evidence>
<evidence type="ECO:0000313" key="3">
    <source>
        <dbReference type="Proteomes" id="UP001642540"/>
    </source>
</evidence>
<evidence type="ECO:0000256" key="1">
    <source>
        <dbReference type="SAM" id="Phobius"/>
    </source>
</evidence>
<proteinExistence type="predicted"/>